<sequence>MATASPFRVAPYAGISKFLETRPSPTSRRDEKIRNVARSVQEITESEEEEDDSQVNGNC</sequence>
<evidence type="ECO:0000313" key="3">
    <source>
        <dbReference type="Proteomes" id="UP000271162"/>
    </source>
</evidence>
<organism evidence="4">
    <name type="scientific">Nippostrongylus brasiliensis</name>
    <name type="common">Rat hookworm</name>
    <dbReference type="NCBI Taxonomy" id="27835"/>
    <lineage>
        <taxon>Eukaryota</taxon>
        <taxon>Metazoa</taxon>
        <taxon>Ecdysozoa</taxon>
        <taxon>Nematoda</taxon>
        <taxon>Chromadorea</taxon>
        <taxon>Rhabditida</taxon>
        <taxon>Rhabditina</taxon>
        <taxon>Rhabditomorpha</taxon>
        <taxon>Strongyloidea</taxon>
        <taxon>Heligmosomidae</taxon>
        <taxon>Nippostrongylus</taxon>
    </lineage>
</organism>
<gene>
    <name evidence="2" type="ORF">NBR_LOCUS20991</name>
</gene>
<feature type="compositionally biased region" description="Acidic residues" evidence="1">
    <location>
        <begin position="44"/>
        <end position="53"/>
    </location>
</feature>
<evidence type="ECO:0000313" key="2">
    <source>
        <dbReference type="EMBL" id="VDL84729.1"/>
    </source>
</evidence>
<dbReference type="EMBL" id="UYSL01025765">
    <property type="protein sequence ID" value="VDL84729.1"/>
    <property type="molecule type" value="Genomic_DNA"/>
</dbReference>
<name>A0A0N4YUR8_NIPBR</name>
<feature type="region of interest" description="Disordered" evidence="1">
    <location>
        <begin position="20"/>
        <end position="59"/>
    </location>
</feature>
<keyword evidence="3" id="KW-1185">Reference proteome</keyword>
<dbReference type="Proteomes" id="UP000271162">
    <property type="component" value="Unassembled WGS sequence"/>
</dbReference>
<dbReference type="WBParaSite" id="NBR_0002099001-mRNA-1">
    <property type="protein sequence ID" value="NBR_0002099001-mRNA-1"/>
    <property type="gene ID" value="NBR_0002099001"/>
</dbReference>
<reference evidence="2 3" key="2">
    <citation type="submission" date="2018-11" db="EMBL/GenBank/DDBJ databases">
        <authorList>
            <consortium name="Pathogen Informatics"/>
        </authorList>
    </citation>
    <scope>NUCLEOTIDE SEQUENCE [LARGE SCALE GENOMIC DNA]</scope>
</reference>
<protein>
    <submittedName>
        <fullName evidence="4">Cyclin-dependent kinase inhibitor</fullName>
    </submittedName>
</protein>
<proteinExistence type="predicted"/>
<accession>A0A0N4YUR8</accession>
<dbReference type="AlphaFoldDB" id="A0A0N4YUR8"/>
<reference evidence="4" key="1">
    <citation type="submission" date="2017-02" db="UniProtKB">
        <authorList>
            <consortium name="WormBaseParasite"/>
        </authorList>
    </citation>
    <scope>IDENTIFICATION</scope>
</reference>
<evidence type="ECO:0000313" key="4">
    <source>
        <dbReference type="WBParaSite" id="NBR_0002099001-mRNA-1"/>
    </source>
</evidence>
<evidence type="ECO:0000256" key="1">
    <source>
        <dbReference type="SAM" id="MobiDB-lite"/>
    </source>
</evidence>